<evidence type="ECO:0000256" key="7">
    <source>
        <dbReference type="ARBA" id="ARBA00022884"/>
    </source>
</evidence>
<keyword evidence="8 9" id="KW-0342">GTP-binding</keyword>
<dbReference type="InterPro" id="IPR019991">
    <property type="entry name" value="GTP-bd_ribosome_bgen"/>
</dbReference>
<evidence type="ECO:0000256" key="6">
    <source>
        <dbReference type="ARBA" id="ARBA00022801"/>
    </source>
</evidence>
<accession>A0A8D5ZP91</accession>
<dbReference type="Pfam" id="PF01926">
    <property type="entry name" value="MMR_HSR1"/>
    <property type="match status" value="1"/>
</dbReference>
<name>A0A8D5ZP91_9BACL</name>
<keyword evidence="5 9" id="KW-0547">Nucleotide-binding</keyword>
<dbReference type="NCBIfam" id="TIGR03596">
    <property type="entry name" value="GTPase_YlqF"/>
    <property type="match status" value="1"/>
</dbReference>
<dbReference type="SUPFAM" id="SSF52540">
    <property type="entry name" value="P-loop containing nucleoside triphosphate hydrolases"/>
    <property type="match status" value="1"/>
</dbReference>
<evidence type="ECO:0000259" key="12">
    <source>
        <dbReference type="PROSITE" id="PS51721"/>
    </source>
</evidence>
<keyword evidence="7" id="KW-0694">RNA-binding</keyword>
<dbReference type="InterPro" id="IPR030378">
    <property type="entry name" value="G_CP_dom"/>
</dbReference>
<dbReference type="CDD" id="cd01856">
    <property type="entry name" value="YlqF"/>
    <property type="match status" value="1"/>
</dbReference>
<reference evidence="13" key="1">
    <citation type="journal article" date="2013" name="Int. J. Syst. Evol. Microbiol.">
        <title>Polycladomyces abyssicola gen. nov., sp. nov., a thermophilic filamentous bacterium isolated from hemipelagic sediment.</title>
        <authorList>
            <person name="Tsubouchi T."/>
            <person name="Shimane Y."/>
            <person name="Mori K."/>
            <person name="Usui K."/>
            <person name="Hiraki T."/>
            <person name="Tame A."/>
            <person name="Uematsu K."/>
            <person name="Maruyama T."/>
            <person name="Hatada Y."/>
        </authorList>
    </citation>
    <scope>NUCLEOTIDE SEQUENCE</scope>
    <source>
        <strain evidence="13">JIR-001</strain>
    </source>
</reference>
<comment type="function">
    <text evidence="9">Required for a late step of 50S ribosomal subunit assembly. Has GTPase activity.</text>
</comment>
<dbReference type="FunFam" id="3.40.50.300:FF:000590">
    <property type="entry name" value="Ribosome biogenesis GTPase A"/>
    <property type="match status" value="1"/>
</dbReference>
<dbReference type="FunFam" id="1.10.1580.10:FF:000003">
    <property type="entry name" value="Ribosome biogenesis GTPase A"/>
    <property type="match status" value="1"/>
</dbReference>
<reference evidence="13" key="2">
    <citation type="journal article" date="2021" name="Microbiol. Resour. Announc.">
        <title>Complete Genome Sequence of Polycladomyces abyssicola JIR-001T, Isolated from Hemipelagic Sediment in Deep Seawater.</title>
        <authorList>
            <person name="Tsubouchi T."/>
            <person name="Kaneko Y."/>
        </authorList>
    </citation>
    <scope>NUCLEOTIDE SEQUENCE</scope>
    <source>
        <strain evidence="13">JIR-001</strain>
    </source>
</reference>
<sequence>MVIQWFPGHMAKAKRQVEEKMKMVDVVLELLDARLPMSSRNPLIDRLVGKKPRLVLLTKTDLADPAATEAWVSHFNRLGLDVLPVDATTGKGVAQIPKRCEALLAEKFAALARKGIRTRRIRAMILGIPNVGKSTLINRLAKRNAAQTGDRPGVTKGQQWIRIGNTLELLDTPGILWPKFEDQQVGLRLAASGAIREEILPLEEVAAFALQYMVNRYPDLLKERYGISPGEVQEGAWMLEEVGRRRGCMRKGGEVDLEKAAELVVHEIRSGRIGRISLETPDDWQKEGESSAHESPGNDSVH</sequence>
<dbReference type="GO" id="GO:0042254">
    <property type="term" value="P:ribosome biogenesis"/>
    <property type="evidence" value="ECO:0007669"/>
    <property type="project" value="UniProtKB-KW"/>
</dbReference>
<dbReference type="PIRSF" id="PIRSF006230">
    <property type="entry name" value="MG442"/>
    <property type="match status" value="1"/>
</dbReference>
<evidence type="ECO:0000256" key="4">
    <source>
        <dbReference type="ARBA" id="ARBA00022517"/>
    </source>
</evidence>
<feature type="domain" description="CP-type G" evidence="12">
    <location>
        <begin position="14"/>
        <end position="178"/>
    </location>
</feature>
<dbReference type="PROSITE" id="PS51721">
    <property type="entry name" value="G_CP"/>
    <property type="match status" value="1"/>
</dbReference>
<dbReference type="PANTHER" id="PTHR45782:SF4">
    <property type="entry name" value="MITOCHONDRIAL RIBOSOME-ASSOCIATED GTPASE 1"/>
    <property type="match status" value="1"/>
</dbReference>
<keyword evidence="14" id="KW-1185">Reference proteome</keyword>
<dbReference type="KEGG" id="pabs:JIR001_19240"/>
<organism evidence="13 14">
    <name type="scientific">Polycladomyces abyssicola</name>
    <dbReference type="NCBI Taxonomy" id="1125966"/>
    <lineage>
        <taxon>Bacteria</taxon>
        <taxon>Bacillati</taxon>
        <taxon>Bacillota</taxon>
        <taxon>Bacilli</taxon>
        <taxon>Bacillales</taxon>
        <taxon>Thermoactinomycetaceae</taxon>
        <taxon>Polycladomyces</taxon>
    </lineage>
</organism>
<feature type="binding site" evidence="10">
    <location>
        <begin position="130"/>
        <end position="135"/>
    </location>
    <ligand>
        <name>GTP</name>
        <dbReference type="ChEBI" id="CHEBI:37565"/>
    </ligand>
</feature>
<keyword evidence="6" id="KW-0378">Hydrolase</keyword>
<keyword evidence="3 9" id="KW-0963">Cytoplasm</keyword>
<feature type="compositionally biased region" description="Basic and acidic residues" evidence="11">
    <location>
        <begin position="283"/>
        <end position="292"/>
    </location>
</feature>
<evidence type="ECO:0000256" key="11">
    <source>
        <dbReference type="SAM" id="MobiDB-lite"/>
    </source>
</evidence>
<evidence type="ECO:0000256" key="10">
    <source>
        <dbReference type="PIRSR" id="PIRSR006230-1"/>
    </source>
</evidence>
<dbReference type="PANTHER" id="PTHR45782">
    <property type="entry name" value="MITOCHONDRIAL RIBOSOME-ASSOCIATED GTPASE 1"/>
    <property type="match status" value="1"/>
</dbReference>
<evidence type="ECO:0000256" key="1">
    <source>
        <dbReference type="ARBA" id="ARBA00004496"/>
    </source>
</evidence>
<feature type="region of interest" description="Disordered" evidence="11">
    <location>
        <begin position="279"/>
        <end position="302"/>
    </location>
</feature>
<dbReference type="GO" id="GO:0005737">
    <property type="term" value="C:cytoplasm"/>
    <property type="evidence" value="ECO:0007669"/>
    <property type="project" value="UniProtKB-SubCell"/>
</dbReference>
<dbReference type="InterPro" id="IPR023179">
    <property type="entry name" value="GTP-bd_ortho_bundle_sf"/>
</dbReference>
<protein>
    <recommendedName>
        <fullName evidence="2 9">Ribosome biogenesis GTPase A</fullName>
    </recommendedName>
</protein>
<dbReference type="Gene3D" id="1.10.1580.10">
    <property type="match status" value="1"/>
</dbReference>
<comment type="subcellular location">
    <subcellularLocation>
        <location evidence="1 9">Cytoplasm</location>
    </subcellularLocation>
</comment>
<dbReference type="PRINTS" id="PR00326">
    <property type="entry name" value="GTP1OBG"/>
</dbReference>
<dbReference type="Proteomes" id="UP000677436">
    <property type="component" value="Chromosome"/>
</dbReference>
<dbReference type="InterPro" id="IPR016478">
    <property type="entry name" value="GTPase_MTG1"/>
</dbReference>
<proteinExistence type="inferred from homology"/>
<dbReference type="EMBL" id="AP024601">
    <property type="protein sequence ID" value="BCU82141.1"/>
    <property type="molecule type" value="Genomic_DNA"/>
</dbReference>
<dbReference type="RefSeq" id="WP_212772515.1">
    <property type="nucleotide sequence ID" value="NZ_AP024601.1"/>
</dbReference>
<dbReference type="GO" id="GO:0003723">
    <property type="term" value="F:RNA binding"/>
    <property type="evidence" value="ECO:0007669"/>
    <property type="project" value="UniProtKB-KW"/>
</dbReference>
<gene>
    <name evidence="13" type="ORF">JIR001_19240</name>
</gene>
<dbReference type="InterPro" id="IPR027417">
    <property type="entry name" value="P-loop_NTPase"/>
</dbReference>
<evidence type="ECO:0000313" key="13">
    <source>
        <dbReference type="EMBL" id="BCU82141.1"/>
    </source>
</evidence>
<dbReference type="GO" id="GO:0003924">
    <property type="term" value="F:GTPase activity"/>
    <property type="evidence" value="ECO:0007669"/>
    <property type="project" value="TreeGrafter"/>
</dbReference>
<keyword evidence="4" id="KW-0690">Ribosome biogenesis</keyword>
<dbReference type="Gene3D" id="3.40.50.300">
    <property type="entry name" value="P-loop containing nucleotide triphosphate hydrolases"/>
    <property type="match status" value="1"/>
</dbReference>
<evidence type="ECO:0000256" key="2">
    <source>
        <dbReference type="ARBA" id="ARBA00014898"/>
    </source>
</evidence>
<dbReference type="AlphaFoldDB" id="A0A8D5ZP91"/>
<evidence type="ECO:0000256" key="8">
    <source>
        <dbReference type="ARBA" id="ARBA00023134"/>
    </source>
</evidence>
<evidence type="ECO:0000313" key="14">
    <source>
        <dbReference type="Proteomes" id="UP000677436"/>
    </source>
</evidence>
<comment type="similarity">
    <text evidence="9">Belongs to the TRAFAC class YlqF/YawG GTPase family. MTG1 subfamily.</text>
</comment>
<dbReference type="GO" id="GO:0006412">
    <property type="term" value="P:translation"/>
    <property type="evidence" value="ECO:0007669"/>
    <property type="project" value="TreeGrafter"/>
</dbReference>
<evidence type="ECO:0000256" key="3">
    <source>
        <dbReference type="ARBA" id="ARBA00022490"/>
    </source>
</evidence>
<dbReference type="GO" id="GO:0005525">
    <property type="term" value="F:GTP binding"/>
    <property type="evidence" value="ECO:0007669"/>
    <property type="project" value="UniProtKB-KW"/>
</dbReference>
<evidence type="ECO:0000256" key="5">
    <source>
        <dbReference type="ARBA" id="ARBA00022741"/>
    </source>
</evidence>
<dbReference type="InterPro" id="IPR006073">
    <property type="entry name" value="GTP-bd"/>
</dbReference>
<evidence type="ECO:0000256" key="9">
    <source>
        <dbReference type="PIRNR" id="PIRNR006230"/>
    </source>
</evidence>
<feature type="binding site" evidence="10">
    <location>
        <position position="174"/>
    </location>
    <ligand>
        <name>GTP</name>
        <dbReference type="ChEBI" id="CHEBI:37565"/>
    </ligand>
</feature>